<protein>
    <submittedName>
        <fullName evidence="2">Uncharacterized protein</fullName>
    </submittedName>
</protein>
<dbReference type="RefSeq" id="WP_014802217.1">
    <property type="nucleotide sequence ID" value="NC_018020.1"/>
</dbReference>
<name>I4B342_TURPD</name>
<sequence>MQKSIVLACCLASSALVAADPVPTPQCPTGDPEDIQFEYRGRCEDGNFRSFDDDVTIRTFLEVPVYSFGFQDISSQKRSDAIDGKLIEFEPNISTNFGLGIAYLGYGISGSLPLSNANNDTNKYGKTSYFDFQFNYASRRWGADFFYQNYRGFYLKDPEKFANDYAPGAPNPQFGGLSILNTGVGAFYNFNDRYSANAAFSQGERQLTSAGSFVADTSVTYTQIDTGASLVPPSQASLYPDLDRYRGGEYWLWVARLGYGYNFIYRRMTLGALFALGPNLQRQKNFTDSGSSSDWQVSYSARLRASLWFEFRDEFLGVVAMIDANRIVIDEFALNSRTSRLQFFYARLFDGLF</sequence>
<dbReference type="HOGENOM" id="CLU_785124_0_0_12"/>
<dbReference type="KEGG" id="tpx:Turpa_1050"/>
<accession>I4B342</accession>
<dbReference type="AlphaFoldDB" id="I4B342"/>
<gene>
    <name evidence="2" type="ordered locus">Turpa_1050</name>
</gene>
<dbReference type="Pfam" id="PF14391">
    <property type="entry name" value="DUF4421"/>
    <property type="match status" value="1"/>
</dbReference>
<keyword evidence="1" id="KW-0732">Signal</keyword>
<reference evidence="2 3" key="1">
    <citation type="submission" date="2012-06" db="EMBL/GenBank/DDBJ databases">
        <title>The complete chromosome of genome of Turneriella parva DSM 21527.</title>
        <authorList>
            <consortium name="US DOE Joint Genome Institute (JGI-PGF)"/>
            <person name="Lucas S."/>
            <person name="Han J."/>
            <person name="Lapidus A."/>
            <person name="Bruce D."/>
            <person name="Goodwin L."/>
            <person name="Pitluck S."/>
            <person name="Peters L."/>
            <person name="Kyrpides N."/>
            <person name="Mavromatis K."/>
            <person name="Ivanova N."/>
            <person name="Mikhailova N."/>
            <person name="Chertkov O."/>
            <person name="Detter J.C."/>
            <person name="Tapia R."/>
            <person name="Han C."/>
            <person name="Land M."/>
            <person name="Hauser L."/>
            <person name="Markowitz V."/>
            <person name="Cheng J.-F."/>
            <person name="Hugenholtz P."/>
            <person name="Woyke T."/>
            <person name="Wu D."/>
            <person name="Gronow S."/>
            <person name="Wellnitz S."/>
            <person name="Brambilla E."/>
            <person name="Klenk H.-P."/>
            <person name="Eisen J.A."/>
        </authorList>
    </citation>
    <scope>NUCLEOTIDE SEQUENCE [LARGE SCALE GENOMIC DNA]</scope>
    <source>
        <strain evidence="3">ATCC BAA-1111 / DSM 21527 / NCTC 11395 / H</strain>
    </source>
</reference>
<dbReference type="Proteomes" id="UP000006048">
    <property type="component" value="Chromosome"/>
</dbReference>
<proteinExistence type="predicted"/>
<evidence type="ECO:0000313" key="2">
    <source>
        <dbReference type="EMBL" id="AFM11699.1"/>
    </source>
</evidence>
<organism evidence="2 3">
    <name type="scientific">Turneriella parva (strain ATCC BAA-1111 / DSM 21527 / NCTC 11395 / H)</name>
    <name type="common">Leptospira parva</name>
    <dbReference type="NCBI Taxonomy" id="869212"/>
    <lineage>
        <taxon>Bacteria</taxon>
        <taxon>Pseudomonadati</taxon>
        <taxon>Spirochaetota</taxon>
        <taxon>Spirochaetia</taxon>
        <taxon>Leptospirales</taxon>
        <taxon>Leptospiraceae</taxon>
        <taxon>Turneriella</taxon>
    </lineage>
</organism>
<dbReference type="PATRIC" id="fig|869212.3.peg.1027"/>
<dbReference type="STRING" id="869212.Turpa_1050"/>
<evidence type="ECO:0000256" key="1">
    <source>
        <dbReference type="SAM" id="SignalP"/>
    </source>
</evidence>
<feature type="chain" id="PRO_5003686674" evidence="1">
    <location>
        <begin position="19"/>
        <end position="353"/>
    </location>
</feature>
<dbReference type="EMBL" id="CP002959">
    <property type="protein sequence ID" value="AFM11699.1"/>
    <property type="molecule type" value="Genomic_DNA"/>
</dbReference>
<evidence type="ECO:0000313" key="3">
    <source>
        <dbReference type="Proteomes" id="UP000006048"/>
    </source>
</evidence>
<dbReference type="InterPro" id="IPR025535">
    <property type="entry name" value="DUF4421"/>
</dbReference>
<keyword evidence="3" id="KW-1185">Reference proteome</keyword>
<dbReference type="OrthoDB" id="669053at2"/>
<feature type="signal peptide" evidence="1">
    <location>
        <begin position="1"/>
        <end position="18"/>
    </location>
</feature>